<proteinExistence type="predicted"/>
<evidence type="ECO:0000313" key="1">
    <source>
        <dbReference type="EMBL" id="QHT88165.1"/>
    </source>
</evidence>
<protein>
    <submittedName>
        <fullName evidence="1">Uncharacterized protein</fullName>
    </submittedName>
</protein>
<sequence>MGGLFSDMSNYVTQDQFVSKRYIDKDVNDLNNYYTKNYINDNYISNNTLNTKLNSLNNYNKDDINNMLKAYQVKGEYALKTELPNMNNYQVKGEYVTINDLNKYQVKGEYVAIDDLKDKLNNYQVKGEYALKTELPNMNNYQTKGNYVAYTNDNKDQLDIENEYLIIRDKNKKPLMTIGNNTSITGNTYINGELNIGDKNNYMNLKKDGDNNCLVIGSVVNNVYSPINKFCPNFPVPIPNVLPFIPSPTYPSNIASPISSPVSTNVTDITYPTSPIQTIDTSTNISNVPQFFNKLENYVKLIPNIQNTMWKTTLPFFNKFEDTNMFTTSEISTTSTNNRNILTIDTTPILDLPFTYLFVFFTVGGTKTNIEMLASNTADLNATSTNNVTMDFTYTTSLSNGAINLMETSNIKKNTMNTKNMPIYIYKITIPELKQHGKFLTFRLVSADGNISTLRICDMVGSNSL</sequence>
<reference evidence="1" key="1">
    <citation type="journal article" date="2020" name="Nature">
        <title>Giant virus diversity and host interactions through global metagenomics.</title>
        <authorList>
            <person name="Schulz F."/>
            <person name="Roux S."/>
            <person name="Paez-Espino D."/>
            <person name="Jungbluth S."/>
            <person name="Walsh D.A."/>
            <person name="Denef V.J."/>
            <person name="McMahon K.D."/>
            <person name="Konstantinidis K.T."/>
            <person name="Eloe-Fadrosh E.A."/>
            <person name="Kyrpides N.C."/>
            <person name="Woyke T."/>
        </authorList>
    </citation>
    <scope>NUCLEOTIDE SEQUENCE</scope>
    <source>
        <strain evidence="1">GVMAG-M-3300023184-24</strain>
    </source>
</reference>
<accession>A0A6C0I6Y8</accession>
<dbReference type="AlphaFoldDB" id="A0A6C0I6Y8"/>
<name>A0A6C0I6Y8_9ZZZZ</name>
<organism evidence="1">
    <name type="scientific">viral metagenome</name>
    <dbReference type="NCBI Taxonomy" id="1070528"/>
    <lineage>
        <taxon>unclassified sequences</taxon>
        <taxon>metagenomes</taxon>
        <taxon>organismal metagenomes</taxon>
    </lineage>
</organism>
<dbReference type="EMBL" id="MN740110">
    <property type="protein sequence ID" value="QHT88165.1"/>
    <property type="molecule type" value="Genomic_DNA"/>
</dbReference>